<gene>
    <name evidence="1" type="ORF">CALMAC_LOCUS6336</name>
</gene>
<accession>A0A653C6C6</accession>
<protein>
    <submittedName>
        <fullName evidence="1">Uncharacterized protein</fullName>
    </submittedName>
</protein>
<dbReference type="Proteomes" id="UP000410492">
    <property type="component" value="Unassembled WGS sequence"/>
</dbReference>
<name>A0A653C6C6_CALMS</name>
<organism evidence="1 2">
    <name type="scientific">Callosobruchus maculatus</name>
    <name type="common">Southern cowpea weevil</name>
    <name type="synonym">Pulse bruchid</name>
    <dbReference type="NCBI Taxonomy" id="64391"/>
    <lineage>
        <taxon>Eukaryota</taxon>
        <taxon>Metazoa</taxon>
        <taxon>Ecdysozoa</taxon>
        <taxon>Arthropoda</taxon>
        <taxon>Hexapoda</taxon>
        <taxon>Insecta</taxon>
        <taxon>Pterygota</taxon>
        <taxon>Neoptera</taxon>
        <taxon>Endopterygota</taxon>
        <taxon>Coleoptera</taxon>
        <taxon>Polyphaga</taxon>
        <taxon>Cucujiformia</taxon>
        <taxon>Chrysomeloidea</taxon>
        <taxon>Chrysomelidae</taxon>
        <taxon>Bruchinae</taxon>
        <taxon>Bruchini</taxon>
        <taxon>Callosobruchus</taxon>
    </lineage>
</organism>
<evidence type="ECO:0000313" key="2">
    <source>
        <dbReference type="Proteomes" id="UP000410492"/>
    </source>
</evidence>
<sequence length="62" mass="7348">KHEIGITIQFTGKGLRECIIVNCAYFRYTLCDNLHMKRKNCGFLKINIYLDIEKPVRPEYLL</sequence>
<dbReference type="EMBL" id="CAACVG010007004">
    <property type="protein sequence ID" value="VEN43054.1"/>
    <property type="molecule type" value="Genomic_DNA"/>
</dbReference>
<proteinExistence type="predicted"/>
<evidence type="ECO:0000313" key="1">
    <source>
        <dbReference type="EMBL" id="VEN43054.1"/>
    </source>
</evidence>
<dbReference type="AlphaFoldDB" id="A0A653C6C6"/>
<reference evidence="1 2" key="1">
    <citation type="submission" date="2019-01" db="EMBL/GenBank/DDBJ databases">
        <authorList>
            <person name="Sayadi A."/>
        </authorList>
    </citation>
    <scope>NUCLEOTIDE SEQUENCE [LARGE SCALE GENOMIC DNA]</scope>
</reference>
<keyword evidence="2" id="KW-1185">Reference proteome</keyword>
<feature type="non-terminal residue" evidence="1">
    <location>
        <position position="1"/>
    </location>
</feature>